<evidence type="ECO:0000259" key="14">
    <source>
        <dbReference type="Pfam" id="PF03016"/>
    </source>
</evidence>
<evidence type="ECO:0000313" key="17">
    <source>
        <dbReference type="Proteomes" id="UP001519460"/>
    </source>
</evidence>
<comment type="caution">
    <text evidence="16">The sequence shown here is derived from an EMBL/GenBank/DDBJ whole genome shotgun (WGS) entry which is preliminary data.</text>
</comment>
<evidence type="ECO:0000256" key="12">
    <source>
        <dbReference type="ARBA" id="ARBA00023180"/>
    </source>
</evidence>
<evidence type="ECO:0000256" key="5">
    <source>
        <dbReference type="ARBA" id="ARBA00022679"/>
    </source>
</evidence>
<feature type="domain" description="Glycosyl transferase 64" evidence="15">
    <location>
        <begin position="254"/>
        <end position="514"/>
    </location>
</feature>
<comment type="pathway">
    <text evidence="2">Protein modification; protein glycosylation.</text>
</comment>
<dbReference type="AlphaFoldDB" id="A0ABD0KG47"/>
<evidence type="ECO:0000256" key="6">
    <source>
        <dbReference type="ARBA" id="ARBA00022692"/>
    </source>
</evidence>
<dbReference type="GO" id="GO:0015012">
    <property type="term" value="P:heparan sulfate proteoglycan biosynthetic process"/>
    <property type="evidence" value="ECO:0007669"/>
    <property type="project" value="UniProtKB-ARBA"/>
</dbReference>
<evidence type="ECO:0000256" key="7">
    <source>
        <dbReference type="ARBA" id="ARBA00022824"/>
    </source>
</evidence>
<protein>
    <submittedName>
        <fullName evidence="16">Uncharacterized protein</fullName>
    </submittedName>
</protein>
<feature type="domain" description="Exostosin GT47" evidence="14">
    <location>
        <begin position="20"/>
        <end position="99"/>
    </location>
</feature>
<keyword evidence="6" id="KW-0812">Transmembrane</keyword>
<reference evidence="16 17" key="1">
    <citation type="journal article" date="2023" name="Sci. Data">
        <title>Genome assembly of the Korean intertidal mud-creeper Batillaria attramentaria.</title>
        <authorList>
            <person name="Patra A.K."/>
            <person name="Ho P.T."/>
            <person name="Jun S."/>
            <person name="Lee S.J."/>
            <person name="Kim Y."/>
            <person name="Won Y.J."/>
        </authorList>
    </citation>
    <scope>NUCLEOTIDE SEQUENCE [LARGE SCALE GENOMIC DNA]</scope>
    <source>
        <strain evidence="16">Wonlab-2016</strain>
    </source>
</reference>
<dbReference type="InterPro" id="IPR004263">
    <property type="entry name" value="Exostosin"/>
</dbReference>
<dbReference type="Proteomes" id="UP001519460">
    <property type="component" value="Unassembled WGS sequence"/>
</dbReference>
<evidence type="ECO:0000259" key="15">
    <source>
        <dbReference type="Pfam" id="PF09258"/>
    </source>
</evidence>
<evidence type="ECO:0000256" key="13">
    <source>
        <dbReference type="SAM" id="MobiDB-lite"/>
    </source>
</evidence>
<dbReference type="Pfam" id="PF09258">
    <property type="entry name" value="Glyco_transf_64"/>
    <property type="match status" value="1"/>
</dbReference>
<dbReference type="EMBL" id="JACVVK020000185">
    <property type="protein sequence ID" value="KAK7486014.1"/>
    <property type="molecule type" value="Genomic_DNA"/>
</dbReference>
<evidence type="ECO:0000256" key="3">
    <source>
        <dbReference type="ARBA" id="ARBA00010271"/>
    </source>
</evidence>
<comment type="similarity">
    <text evidence="3">Belongs to the glycosyltransferase 47 family.</text>
</comment>
<accession>A0ABD0KG47</accession>
<keyword evidence="12" id="KW-0325">Glycoprotein</keyword>
<comment type="subcellular location">
    <subcellularLocation>
        <location evidence="1">Endoplasmic reticulum membrane</location>
        <topology evidence="1">Single-pass type II membrane protein</topology>
    </subcellularLocation>
</comment>
<name>A0ABD0KG47_9CAEN</name>
<dbReference type="InterPro" id="IPR029044">
    <property type="entry name" value="Nucleotide-diphossugar_trans"/>
</dbReference>
<keyword evidence="7" id="KW-0256">Endoplasmic reticulum</keyword>
<keyword evidence="5" id="KW-0808">Transferase</keyword>
<dbReference type="PANTHER" id="PTHR48261">
    <property type="entry name" value="ACETYLGLUCOSAMINYLTRANSFERASE"/>
    <property type="match status" value="1"/>
</dbReference>
<evidence type="ECO:0000256" key="10">
    <source>
        <dbReference type="ARBA" id="ARBA00023136"/>
    </source>
</evidence>
<keyword evidence="8" id="KW-0735">Signal-anchor</keyword>
<evidence type="ECO:0000256" key="8">
    <source>
        <dbReference type="ARBA" id="ARBA00022968"/>
    </source>
</evidence>
<dbReference type="Pfam" id="PF03016">
    <property type="entry name" value="Exostosin_GT47"/>
    <property type="match status" value="1"/>
</dbReference>
<keyword evidence="10" id="KW-0472">Membrane</keyword>
<dbReference type="SUPFAM" id="SSF53448">
    <property type="entry name" value="Nucleotide-diphospho-sugar transferases"/>
    <property type="match status" value="1"/>
</dbReference>
<dbReference type="InterPro" id="IPR040911">
    <property type="entry name" value="Exostosin_GT47"/>
</dbReference>
<evidence type="ECO:0000256" key="9">
    <source>
        <dbReference type="ARBA" id="ARBA00022989"/>
    </source>
</evidence>
<organism evidence="16 17">
    <name type="scientific">Batillaria attramentaria</name>
    <dbReference type="NCBI Taxonomy" id="370345"/>
    <lineage>
        <taxon>Eukaryota</taxon>
        <taxon>Metazoa</taxon>
        <taxon>Spiralia</taxon>
        <taxon>Lophotrochozoa</taxon>
        <taxon>Mollusca</taxon>
        <taxon>Gastropoda</taxon>
        <taxon>Caenogastropoda</taxon>
        <taxon>Sorbeoconcha</taxon>
        <taxon>Cerithioidea</taxon>
        <taxon>Batillariidae</taxon>
        <taxon>Batillaria</taxon>
    </lineage>
</organism>
<keyword evidence="17" id="KW-1185">Reference proteome</keyword>
<evidence type="ECO:0000256" key="4">
    <source>
        <dbReference type="ARBA" id="ARBA00022676"/>
    </source>
</evidence>
<dbReference type="GO" id="GO:0005789">
    <property type="term" value="C:endoplasmic reticulum membrane"/>
    <property type="evidence" value="ECO:0007669"/>
    <property type="project" value="UniProtKB-SubCell"/>
</dbReference>
<sequence>MLLFVRRVSDKRLVCQKGRKPKTGSSTDDAAHDYKKLLFNATFCLVPRGRRLGSFRFLEALQAACVPVLLSNGWELPFSEVIDWKRVAVWGDERLLLQIVGAIHVMRDQRAQTAHPNKQQEKPATPVVGRQASGSGCFGRPWRRKGQEATVGAELEWDHEPQIPSIVRAVTQPEVLAMRQQTQFLWEAYFASVDKIIAASLELVRDRIYRYLSRPLHLWNMGPGAPYMMLEFSDALLDFPFFYRQLGAAPVDKFTAVIYATSPVISSSPLFRLLRNVAKSPYVHKIIVLWHCEIPPPPSRRWPADLGVPVLVKTRNIKSVNARFAPYKEIETDAVFGLDEDALLTTEEIDFAFSVWKEFPDRIVGYPARSHYWDELRGKWRYSSKWANEYSMVLTGAAVYHRYYNYMYTHYASTMLTQRVDASSNCHDILLNFLVSHVTRRPPVKLTQRKQYRESALTNSVAPGGGAAPNGNKLSAWSEQQHFAQRQTCMEEFVSLFGYMPLLRAKSRMDPLLFKDPVSNLRKKYRKIELVQN</sequence>
<keyword evidence="9" id="KW-1133">Transmembrane helix</keyword>
<keyword evidence="4" id="KW-0328">Glycosyltransferase</keyword>
<proteinExistence type="inferred from homology"/>
<feature type="region of interest" description="Disordered" evidence="13">
    <location>
        <begin position="112"/>
        <end position="133"/>
    </location>
</feature>
<dbReference type="Gene3D" id="3.90.550.10">
    <property type="entry name" value="Spore Coat Polysaccharide Biosynthesis Protein SpsA, Chain A"/>
    <property type="match status" value="1"/>
</dbReference>
<evidence type="ECO:0000313" key="16">
    <source>
        <dbReference type="EMBL" id="KAK7486014.1"/>
    </source>
</evidence>
<keyword evidence="11" id="KW-1015">Disulfide bond</keyword>
<dbReference type="GO" id="GO:0016757">
    <property type="term" value="F:glycosyltransferase activity"/>
    <property type="evidence" value="ECO:0007669"/>
    <property type="project" value="UniProtKB-KW"/>
</dbReference>
<evidence type="ECO:0000256" key="2">
    <source>
        <dbReference type="ARBA" id="ARBA00004922"/>
    </source>
</evidence>
<dbReference type="InterPro" id="IPR015338">
    <property type="entry name" value="GT64_dom"/>
</dbReference>
<evidence type="ECO:0000256" key="11">
    <source>
        <dbReference type="ARBA" id="ARBA00023157"/>
    </source>
</evidence>
<dbReference type="PANTHER" id="PTHR48261:SF3">
    <property type="entry name" value="EXOSTOSIN GLYCOSYLTRANSFERASE 1"/>
    <property type="match status" value="1"/>
</dbReference>
<evidence type="ECO:0000256" key="1">
    <source>
        <dbReference type="ARBA" id="ARBA00004648"/>
    </source>
</evidence>
<gene>
    <name evidence="16" type="ORF">BaRGS_00022766</name>
</gene>